<evidence type="ECO:0000256" key="6">
    <source>
        <dbReference type="ARBA" id="ARBA00022833"/>
    </source>
</evidence>
<dbReference type="EMBL" id="JALXSQ010000001">
    <property type="protein sequence ID" value="MCT2041749.1"/>
    <property type="molecule type" value="Genomic_DNA"/>
</dbReference>
<evidence type="ECO:0000313" key="10">
    <source>
        <dbReference type="Proteomes" id="UP001525379"/>
    </source>
</evidence>
<keyword evidence="6" id="KW-0862">Zinc</keyword>
<dbReference type="PANTHER" id="PTHR10309">
    <property type="entry name" value="MANNOSE-6-PHOSPHATE ISOMERASE"/>
    <property type="match status" value="1"/>
</dbReference>
<comment type="similarity">
    <text evidence="3">Belongs to the mannose-6-phosphate isomerase type 1 family.</text>
</comment>
<dbReference type="Gene3D" id="1.10.441.10">
    <property type="entry name" value="Phosphomannose Isomerase, domain 2"/>
    <property type="match status" value="1"/>
</dbReference>
<evidence type="ECO:0000256" key="3">
    <source>
        <dbReference type="ARBA" id="ARBA00010772"/>
    </source>
</evidence>
<name>A0ABT2HTW1_9MICO</name>
<dbReference type="NCBIfam" id="TIGR00218">
    <property type="entry name" value="manA"/>
    <property type="match status" value="1"/>
</dbReference>
<comment type="cofactor">
    <cofactor evidence="2">
        <name>Zn(2+)</name>
        <dbReference type="ChEBI" id="CHEBI:29105"/>
    </cofactor>
</comment>
<evidence type="ECO:0000259" key="8">
    <source>
        <dbReference type="Pfam" id="PF20511"/>
    </source>
</evidence>
<dbReference type="Gene3D" id="2.60.120.10">
    <property type="entry name" value="Jelly Rolls"/>
    <property type="match status" value="2"/>
</dbReference>
<dbReference type="SUPFAM" id="SSF51182">
    <property type="entry name" value="RmlC-like cupins"/>
    <property type="match status" value="1"/>
</dbReference>
<dbReference type="Proteomes" id="UP001525379">
    <property type="component" value="Unassembled WGS sequence"/>
</dbReference>
<dbReference type="GO" id="GO:0004476">
    <property type="term" value="F:mannose-6-phosphate isomerase activity"/>
    <property type="evidence" value="ECO:0007669"/>
    <property type="project" value="UniProtKB-EC"/>
</dbReference>
<protein>
    <recommendedName>
        <fullName evidence="4">mannose-6-phosphate isomerase</fullName>
        <ecNumber evidence="4">5.3.1.8</ecNumber>
    </recommendedName>
</protein>
<evidence type="ECO:0000256" key="1">
    <source>
        <dbReference type="ARBA" id="ARBA00000757"/>
    </source>
</evidence>
<evidence type="ECO:0000256" key="7">
    <source>
        <dbReference type="ARBA" id="ARBA00023235"/>
    </source>
</evidence>
<sequence>MFIELRNVPRDYAWGAPGAISRLLGADGACFAERDSTAPEAELWLGAHHGSPARVLERERPFAQCTPLNEWIAADPERALGRYARGLHNDRPVLPFLFKVLAAAEPLSLQTHPSLEQAVAGFAAEQERGVPIDAPERSYRDPLHKPELLLAVSDRFRALAGFRPVDESLHIFTVLAESLGEGGDADAIWNIVRELEAIETAGTESGLKAIVRRLLEWGPNTPLVTAVTNAATVLRERSTELDEYAALAVDTIERLASHYPGDPGVAIALLLNRLELAEGEAIFLTAGTLHAYLEGVGLEIMAGSDNVLRGGLTPKHIDILELLNTLDARVLTEPRVAPRELEEGLIELAPGVPDFRLLVMTSEQERTVTLDGPAIALALEGDWRLDGVASGTVLGESSASYITPDEQCVRMLGEGQLVIATTDGRAREHFVGA</sequence>
<proteinExistence type="inferred from homology"/>
<evidence type="ECO:0000313" key="9">
    <source>
        <dbReference type="EMBL" id="MCT2041749.1"/>
    </source>
</evidence>
<accession>A0ABT2HTW1</accession>
<feature type="domain" description="Phosphomannose isomerase type I catalytic" evidence="8">
    <location>
        <begin position="4"/>
        <end position="165"/>
    </location>
</feature>
<keyword evidence="5" id="KW-0479">Metal-binding</keyword>
<evidence type="ECO:0000256" key="5">
    <source>
        <dbReference type="ARBA" id="ARBA00022723"/>
    </source>
</evidence>
<dbReference type="EC" id="5.3.1.8" evidence="4"/>
<dbReference type="PRINTS" id="PR00714">
    <property type="entry name" value="MAN6PISMRASE"/>
</dbReference>
<reference evidence="9 10" key="1">
    <citation type="submission" date="2022-04" db="EMBL/GenBank/DDBJ databases">
        <title>Human microbiome associated bacterial genomes.</title>
        <authorList>
            <person name="Sandstrom S."/>
            <person name="Salamzade R."/>
            <person name="Kalan L.R."/>
        </authorList>
    </citation>
    <scope>NUCLEOTIDE SEQUENCE [LARGE SCALE GENOMIC DNA]</scope>
    <source>
        <strain evidence="10">p3-SID1799</strain>
    </source>
</reference>
<dbReference type="RefSeq" id="WP_260103551.1">
    <property type="nucleotide sequence ID" value="NZ_JALXSQ010000001.1"/>
</dbReference>
<comment type="catalytic activity">
    <reaction evidence="1">
        <text>D-mannose 6-phosphate = D-fructose 6-phosphate</text>
        <dbReference type="Rhea" id="RHEA:12356"/>
        <dbReference type="ChEBI" id="CHEBI:58735"/>
        <dbReference type="ChEBI" id="CHEBI:61527"/>
        <dbReference type="EC" id="5.3.1.8"/>
    </reaction>
</comment>
<dbReference type="InterPro" id="IPR046457">
    <property type="entry name" value="PMI_typeI_cat"/>
</dbReference>
<comment type="caution">
    <text evidence="9">The sequence shown here is derived from an EMBL/GenBank/DDBJ whole genome shotgun (WGS) entry which is preliminary data.</text>
</comment>
<dbReference type="InterPro" id="IPR016305">
    <property type="entry name" value="Mannose-6-P_Isomerase"/>
</dbReference>
<dbReference type="Pfam" id="PF20511">
    <property type="entry name" value="PMI_typeI_cat"/>
    <property type="match status" value="1"/>
</dbReference>
<dbReference type="PANTHER" id="PTHR10309:SF0">
    <property type="entry name" value="MANNOSE-6-PHOSPHATE ISOMERASE"/>
    <property type="match status" value="1"/>
</dbReference>
<evidence type="ECO:0000256" key="4">
    <source>
        <dbReference type="ARBA" id="ARBA00011956"/>
    </source>
</evidence>
<dbReference type="InterPro" id="IPR014710">
    <property type="entry name" value="RmlC-like_jellyroll"/>
</dbReference>
<keyword evidence="7 9" id="KW-0413">Isomerase</keyword>
<evidence type="ECO:0000256" key="2">
    <source>
        <dbReference type="ARBA" id="ARBA00001947"/>
    </source>
</evidence>
<dbReference type="CDD" id="cd07011">
    <property type="entry name" value="cupin_PMI_type_I_N"/>
    <property type="match status" value="1"/>
</dbReference>
<dbReference type="PIRSF" id="PIRSF001480">
    <property type="entry name" value="Mannose-6-phosphate_isomerase"/>
    <property type="match status" value="1"/>
</dbReference>
<gene>
    <name evidence="9" type="primary">manA</name>
    <name evidence="9" type="ORF">M3D15_00100</name>
</gene>
<keyword evidence="10" id="KW-1185">Reference proteome</keyword>
<dbReference type="InterPro" id="IPR001250">
    <property type="entry name" value="Man6P_Isoase-1"/>
</dbReference>
<dbReference type="InterPro" id="IPR011051">
    <property type="entry name" value="RmlC_Cupin_sf"/>
</dbReference>
<organism evidence="9 10">
    <name type="scientific">Pseudoclavibacter albus</name>
    <dbReference type="NCBI Taxonomy" id="272241"/>
    <lineage>
        <taxon>Bacteria</taxon>
        <taxon>Bacillati</taxon>
        <taxon>Actinomycetota</taxon>
        <taxon>Actinomycetes</taxon>
        <taxon>Micrococcales</taxon>
        <taxon>Microbacteriaceae</taxon>
        <taxon>Pseudoclavibacter</taxon>
    </lineage>
</organism>